<name>A0A1S6L1B8_9CAUD</name>
<accession>A0A1S6L1B8</accession>
<keyword evidence="2" id="KW-1185">Reference proteome</keyword>
<dbReference type="Proteomes" id="UP000224348">
    <property type="component" value="Segment"/>
</dbReference>
<organism evidence="1 2">
    <name type="scientific">Ralstonia phage RS-PI-1</name>
    <dbReference type="NCBI Taxonomy" id="1958965"/>
    <lineage>
        <taxon>Viruses</taxon>
        <taxon>Duplodnaviria</taxon>
        <taxon>Heunggongvirae</taxon>
        <taxon>Uroviricota</taxon>
        <taxon>Caudoviricetes</taxon>
        <taxon>Autographivirales</taxon>
        <taxon>Autonotataviridae</taxon>
        <taxon>Ampunavirus</taxon>
        <taxon>Ampunavirus RSPI1</taxon>
    </lineage>
</organism>
<evidence type="ECO:0000313" key="2">
    <source>
        <dbReference type="Proteomes" id="UP000224348"/>
    </source>
</evidence>
<dbReference type="EMBL" id="KY464836">
    <property type="protein sequence ID" value="AQT27785.1"/>
    <property type="molecule type" value="Genomic_DNA"/>
</dbReference>
<proteinExistence type="predicted"/>
<dbReference type="KEGG" id="vg:54979909"/>
<evidence type="ECO:0000313" key="1">
    <source>
        <dbReference type="EMBL" id="AQT27785.1"/>
    </source>
</evidence>
<reference evidence="1 2" key="1">
    <citation type="submission" date="2017-01" db="EMBL/GenBank/DDBJ databases">
        <title>Isolation and complete genomic analysis of a novel lytic bacteriophage infecting the Ralstonia solanacearum.</title>
        <authorList>
            <person name="Su J."/>
            <person name="Sun H."/>
            <person name="Liu J."/>
            <person name="Guo Z."/>
            <person name="Fan G."/>
            <person name="Gu G."/>
            <person name="Wang G."/>
        </authorList>
    </citation>
    <scope>NUCLEOTIDE SEQUENCE [LARGE SCALE GENOMIC DNA]</scope>
</reference>
<sequence length="68" mass="7794">MSDIRHQVTQDLNKDTVVISAFTTPDARVLVETEVLPFHELASLDRDAYEQRVIAAARMNAERIKQRI</sequence>
<dbReference type="GeneID" id="54979909"/>
<protein>
    <submittedName>
        <fullName evidence="1">Uncharacterized protein</fullName>
    </submittedName>
</protein>
<dbReference type="RefSeq" id="YP_009789762.1">
    <property type="nucleotide sequence ID" value="NC_047816.1"/>
</dbReference>